<evidence type="ECO:0000256" key="6">
    <source>
        <dbReference type="ARBA" id="ARBA00022816"/>
    </source>
</evidence>
<dbReference type="PANTHER" id="PTHR12710">
    <property type="entry name" value="NUCLEAR PROTEIN LOCALIZATION 4"/>
    <property type="match status" value="1"/>
</dbReference>
<evidence type="ECO:0000256" key="8">
    <source>
        <dbReference type="ARBA" id="ARBA00024703"/>
    </source>
</evidence>
<organism evidence="11 12">
    <name type="scientific">Penicillium canariense</name>
    <dbReference type="NCBI Taxonomy" id="189055"/>
    <lineage>
        <taxon>Eukaryota</taxon>
        <taxon>Fungi</taxon>
        <taxon>Dikarya</taxon>
        <taxon>Ascomycota</taxon>
        <taxon>Pezizomycotina</taxon>
        <taxon>Eurotiomycetes</taxon>
        <taxon>Eurotiomycetidae</taxon>
        <taxon>Eurotiales</taxon>
        <taxon>Aspergillaceae</taxon>
        <taxon>Penicillium</taxon>
    </lineage>
</organism>
<dbReference type="OrthoDB" id="10251089at2759"/>
<keyword evidence="6" id="KW-0509">mRNA transport</keyword>
<dbReference type="GO" id="GO:0048471">
    <property type="term" value="C:perinuclear region of cytoplasm"/>
    <property type="evidence" value="ECO:0007669"/>
    <property type="project" value="UniProtKB-SubCell"/>
</dbReference>
<dbReference type="InterPro" id="IPR037518">
    <property type="entry name" value="MPN"/>
</dbReference>
<evidence type="ECO:0000256" key="2">
    <source>
        <dbReference type="ARBA" id="ARBA00004397"/>
    </source>
</evidence>
<keyword evidence="6" id="KW-0813">Transport</keyword>
<dbReference type="GO" id="GO:0006511">
    <property type="term" value="P:ubiquitin-dependent protein catabolic process"/>
    <property type="evidence" value="ECO:0007669"/>
    <property type="project" value="InterPro"/>
</dbReference>
<comment type="function">
    <text evidence="8">Involved in the import of nuclear-targeted proteins into the nucleus and the export of poly(A) RNA out of the nucleus. Has a role in the endoplasmic reticulum-associated degradation (ERAD) pathway.</text>
</comment>
<dbReference type="Gene3D" id="3.10.20.90">
    <property type="entry name" value="Phosphatidylinositol 3-kinase Catalytic Subunit, Chain A, domain 1"/>
    <property type="match status" value="1"/>
</dbReference>
<comment type="caution">
    <text evidence="11">The sequence shown here is derived from an EMBL/GenBank/DDBJ whole genome shotgun (WGS) entry which is preliminary data.</text>
</comment>
<evidence type="ECO:0000313" key="12">
    <source>
        <dbReference type="Proteomes" id="UP001149163"/>
    </source>
</evidence>
<reference evidence="11" key="1">
    <citation type="submission" date="2022-11" db="EMBL/GenBank/DDBJ databases">
        <authorList>
            <person name="Petersen C."/>
        </authorList>
    </citation>
    <scope>NUCLEOTIDE SEQUENCE</scope>
    <source>
        <strain evidence="11">IBT 26290</strain>
    </source>
</reference>
<dbReference type="Proteomes" id="UP001149163">
    <property type="component" value="Unassembled WGS sequence"/>
</dbReference>
<dbReference type="GO" id="GO:0015031">
    <property type="term" value="P:protein transport"/>
    <property type="evidence" value="ECO:0007669"/>
    <property type="project" value="UniProtKB-KW"/>
</dbReference>
<sequence length="682" mass="75601">MASRPILLRFESRNGQFRVTVNPQDQFPSLQEKVTASPAARSANFGQSRLTQQHQILEHLPAEVDPSSITLSNKPIGTGGEERELEALGGVAIAQVGLKHGDKLFLGYQERATQQNGTSNGYASTSSERRLNGALVPQQHQTVPIRPQPSSPTVNIQNPWDVVQQSPLDDLLDKKDGKIKRSKDPRMCKHGPRGMCDYCMPLEPYDAKYLAEKKIKHLSFHSYLRKINAATNKPEIKSSYMPPLSEPFYRVRRDCPSGHPQWPEGICTKCQPSAISLQPQEFRMVDHVEFSSPDLINSLLDFWRKSGAQRLGFLYGTYEEYTEVPLGVKAVVQAIYEPPQNGEVDGVTLHDWHNEKDIDEVAQLCGLQKVGVIFTDLLDAGRGDGSVVCKRHIDSYYLSSLEIAFASRLQAQNPKATKWSRTGRFGSDFVTCVLSGDETGAIAVSSYQATVSAVEMVRADIVEPSAEPSVMLVQSEDDDDLGSKTRYIPEVFFRRINEYGASVQENAKPSFPVDFLLVTLTHGFPTESTPLFTDSRFPIENREVIGESQELRHVAQKLMSHGDPDKAIQGVSDFHLLCFLHGLSTFNKDEEALLGRVATTHAPVDGIQLLNTPGWATLMTILQESGERPPKRPWPAAAEAFRPASHSGQRRVHSPAAHLPRSASPKSDGEQLAKRFKGASLE</sequence>
<feature type="region of interest" description="Disordered" evidence="9">
    <location>
        <begin position="626"/>
        <end position="682"/>
    </location>
</feature>
<evidence type="ECO:0000256" key="9">
    <source>
        <dbReference type="SAM" id="MobiDB-lite"/>
    </source>
</evidence>
<feature type="domain" description="MPN" evidence="10">
    <location>
        <begin position="288"/>
        <end position="425"/>
    </location>
</feature>
<evidence type="ECO:0000313" key="11">
    <source>
        <dbReference type="EMBL" id="KAJ5156943.1"/>
    </source>
</evidence>
<keyword evidence="7" id="KW-0653">Protein transport</keyword>
<keyword evidence="12" id="KW-1185">Reference proteome</keyword>
<evidence type="ECO:0000259" key="10">
    <source>
        <dbReference type="PROSITE" id="PS50249"/>
    </source>
</evidence>
<name>A0A9W9LI70_9EURO</name>
<dbReference type="CDD" id="cd08061">
    <property type="entry name" value="MPN_NPL4"/>
    <property type="match status" value="1"/>
</dbReference>
<dbReference type="GO" id="GO:0043130">
    <property type="term" value="F:ubiquitin binding"/>
    <property type="evidence" value="ECO:0007669"/>
    <property type="project" value="TreeGrafter"/>
</dbReference>
<dbReference type="EMBL" id="JAPQKN010000006">
    <property type="protein sequence ID" value="KAJ5156943.1"/>
    <property type="molecule type" value="Genomic_DNA"/>
</dbReference>
<dbReference type="InterPro" id="IPR007716">
    <property type="entry name" value="NPL4_Zn-bd_put"/>
</dbReference>
<dbReference type="GO" id="GO:0031965">
    <property type="term" value="C:nuclear membrane"/>
    <property type="evidence" value="ECO:0007669"/>
    <property type="project" value="UniProtKB-SubCell"/>
</dbReference>
<dbReference type="Pfam" id="PF05021">
    <property type="entry name" value="NPL4"/>
    <property type="match status" value="1"/>
</dbReference>
<dbReference type="RefSeq" id="XP_056539932.1">
    <property type="nucleotide sequence ID" value="XM_056690167.1"/>
</dbReference>
<dbReference type="PROSITE" id="PS50249">
    <property type="entry name" value="MPN"/>
    <property type="match status" value="1"/>
</dbReference>
<dbReference type="GO" id="GO:0005789">
    <property type="term" value="C:endoplasmic reticulum membrane"/>
    <property type="evidence" value="ECO:0007669"/>
    <property type="project" value="UniProtKB-SubCell"/>
</dbReference>
<evidence type="ECO:0000256" key="5">
    <source>
        <dbReference type="ARBA" id="ARBA00019709"/>
    </source>
</evidence>
<evidence type="ECO:0000256" key="4">
    <source>
        <dbReference type="ARBA" id="ARBA00011025"/>
    </source>
</evidence>
<comment type="similarity">
    <text evidence="4">Belongs to the NPL4 family.</text>
</comment>
<reference evidence="11" key="2">
    <citation type="journal article" date="2023" name="IMA Fungus">
        <title>Comparative genomic study of the Penicillium genus elucidates a diverse pangenome and 15 lateral gene transfer events.</title>
        <authorList>
            <person name="Petersen C."/>
            <person name="Sorensen T."/>
            <person name="Nielsen M.R."/>
            <person name="Sondergaard T.E."/>
            <person name="Sorensen J.L."/>
            <person name="Fitzpatrick D.A."/>
            <person name="Frisvad J.C."/>
            <person name="Nielsen K.L."/>
        </authorList>
    </citation>
    <scope>NUCLEOTIDE SEQUENCE</scope>
    <source>
        <strain evidence="11">IBT 26290</strain>
    </source>
</reference>
<dbReference type="GO" id="GO:0031625">
    <property type="term" value="F:ubiquitin protein ligase binding"/>
    <property type="evidence" value="ECO:0007669"/>
    <property type="project" value="TreeGrafter"/>
</dbReference>
<gene>
    <name evidence="11" type="ORF">N7482_008043</name>
</gene>
<dbReference type="AlphaFoldDB" id="A0A9W9LI70"/>
<dbReference type="PANTHER" id="PTHR12710:SF0">
    <property type="entry name" value="NUCLEAR PROTEIN LOCALIZATION PROTEIN 4 HOMOLOG"/>
    <property type="match status" value="1"/>
</dbReference>
<dbReference type="PIRSF" id="PIRSF010052">
    <property type="entry name" value="Polyub_prc_Npl4"/>
    <property type="match status" value="1"/>
</dbReference>
<dbReference type="GeneID" id="81429343"/>
<keyword evidence="7" id="KW-0811">Translocation</keyword>
<accession>A0A9W9LI70</accession>
<evidence type="ECO:0000256" key="1">
    <source>
        <dbReference type="ARBA" id="ARBA00004335"/>
    </source>
</evidence>
<protein>
    <recommendedName>
        <fullName evidence="5">Nuclear protein localization protein 4</fullName>
    </recommendedName>
</protein>
<dbReference type="GO" id="GO:0051028">
    <property type="term" value="P:mRNA transport"/>
    <property type="evidence" value="ECO:0007669"/>
    <property type="project" value="UniProtKB-KW"/>
</dbReference>
<evidence type="ECO:0000256" key="3">
    <source>
        <dbReference type="ARBA" id="ARBA00004556"/>
    </source>
</evidence>
<dbReference type="InterPro" id="IPR016563">
    <property type="entry name" value="Npl4"/>
</dbReference>
<dbReference type="Pfam" id="PF05020">
    <property type="entry name" value="zf-NPL4"/>
    <property type="match status" value="1"/>
</dbReference>
<dbReference type="InterPro" id="IPR007717">
    <property type="entry name" value="NPL4_C"/>
</dbReference>
<evidence type="ECO:0000256" key="7">
    <source>
        <dbReference type="ARBA" id="ARBA00023010"/>
    </source>
</evidence>
<comment type="subcellular location">
    <subcellularLocation>
        <location evidence="3">Cytoplasm</location>
        <location evidence="3">Perinuclear region</location>
    </subcellularLocation>
    <subcellularLocation>
        <location evidence="2">Endoplasmic reticulum membrane</location>
        <topology evidence="2">Peripheral membrane protein</topology>
        <orientation evidence="2">Cytoplasmic side</orientation>
    </subcellularLocation>
    <subcellularLocation>
        <location evidence="1">Nucleus membrane</location>
        <topology evidence="1">Peripheral membrane protein</topology>
        <orientation evidence="1">Cytoplasmic side</orientation>
    </subcellularLocation>
</comment>
<proteinExistence type="inferred from homology"/>